<dbReference type="Gene3D" id="1.10.357.10">
    <property type="entry name" value="Tetracycline Repressor, domain 2"/>
    <property type="match status" value="1"/>
</dbReference>
<dbReference type="Proteomes" id="UP000288623">
    <property type="component" value="Unassembled WGS sequence"/>
</dbReference>
<dbReference type="PANTHER" id="PTHR43479:SF7">
    <property type="entry name" value="TETR-FAMILY TRANSCRIPTIONAL REGULATOR"/>
    <property type="match status" value="1"/>
</dbReference>
<evidence type="ECO:0000259" key="3">
    <source>
        <dbReference type="PROSITE" id="PS50977"/>
    </source>
</evidence>
<dbReference type="EMBL" id="JTFC01000005">
    <property type="protein sequence ID" value="RUS58332.1"/>
    <property type="molecule type" value="Genomic_DNA"/>
</dbReference>
<dbReference type="OrthoDB" id="9810250at2"/>
<proteinExistence type="predicted"/>
<protein>
    <recommendedName>
        <fullName evidence="3">HTH tetR-type domain-containing protein</fullName>
    </recommendedName>
</protein>
<gene>
    <name evidence="4" type="ORF">QI30_01060</name>
</gene>
<dbReference type="SUPFAM" id="SSF46689">
    <property type="entry name" value="Homeodomain-like"/>
    <property type="match status" value="1"/>
</dbReference>
<dbReference type="GO" id="GO:0003677">
    <property type="term" value="F:DNA binding"/>
    <property type="evidence" value="ECO:0007669"/>
    <property type="project" value="UniProtKB-UniRule"/>
</dbReference>
<dbReference type="PROSITE" id="PS50977">
    <property type="entry name" value="HTH_TETR_2"/>
    <property type="match status" value="1"/>
</dbReference>
<dbReference type="InterPro" id="IPR001647">
    <property type="entry name" value="HTH_TetR"/>
</dbReference>
<reference evidence="4 5" key="1">
    <citation type="submission" date="2014-11" db="EMBL/GenBank/DDBJ databases">
        <title>Genome sequence and analysis of novel Kurthia sp.</title>
        <authorList>
            <person name="Lawson J.N."/>
            <person name="Gonzalez J.E."/>
            <person name="Rinauldi L."/>
            <person name="Xuan Z."/>
            <person name="Firman A."/>
            <person name="Shaddox L."/>
            <person name="Trudeau A."/>
            <person name="Shah S."/>
            <person name="Reiman D."/>
        </authorList>
    </citation>
    <scope>NUCLEOTIDE SEQUENCE [LARGE SCALE GENOMIC DNA]</scope>
    <source>
        <strain evidence="4 5">3B1D</strain>
    </source>
</reference>
<dbReference type="InterPro" id="IPR050624">
    <property type="entry name" value="HTH-type_Tx_Regulator"/>
</dbReference>
<sequence length="196" mass="23384">MPTKRVEVIHTKELINHAFKELLLEKEFDRITVMDISSKAQINRATFYLHFKDKQELYTNYMEYFFYHVDIILHNIMSPTYVNKGLNQFVTKPFPPIAALFSYMKKEEALTNCLLGLKSSRETTLRLEQLLEKYYLRFYKAHKGTPYNMQFTKENDLYERYILKAAMGIIFGWVDEGMRRSSDEMAILFVRISLKM</sequence>
<feature type="domain" description="HTH tetR-type" evidence="3">
    <location>
        <begin position="9"/>
        <end position="69"/>
    </location>
</feature>
<keyword evidence="1 2" id="KW-0238">DNA-binding</keyword>
<dbReference type="AlphaFoldDB" id="A0A433RYH4"/>
<comment type="caution">
    <text evidence="4">The sequence shown here is derived from an EMBL/GenBank/DDBJ whole genome shotgun (WGS) entry which is preliminary data.</text>
</comment>
<name>A0A433RYH4_9BACL</name>
<dbReference type="PANTHER" id="PTHR43479">
    <property type="entry name" value="ACREF/ENVCD OPERON REPRESSOR-RELATED"/>
    <property type="match status" value="1"/>
</dbReference>
<feature type="DNA-binding region" description="H-T-H motif" evidence="2">
    <location>
        <begin position="32"/>
        <end position="51"/>
    </location>
</feature>
<keyword evidence="5" id="KW-1185">Reference proteome</keyword>
<dbReference type="Pfam" id="PF14278">
    <property type="entry name" value="TetR_C_8"/>
    <property type="match status" value="1"/>
</dbReference>
<accession>A0A433RYH4</accession>
<dbReference type="InterPro" id="IPR009057">
    <property type="entry name" value="Homeodomain-like_sf"/>
</dbReference>
<dbReference type="RefSeq" id="WP_126989097.1">
    <property type="nucleotide sequence ID" value="NZ_JTFC01000005.1"/>
</dbReference>
<dbReference type="InterPro" id="IPR039532">
    <property type="entry name" value="TetR_C_Firmicutes"/>
</dbReference>
<evidence type="ECO:0000313" key="4">
    <source>
        <dbReference type="EMBL" id="RUS58332.1"/>
    </source>
</evidence>
<evidence type="ECO:0000256" key="1">
    <source>
        <dbReference type="ARBA" id="ARBA00023125"/>
    </source>
</evidence>
<evidence type="ECO:0000256" key="2">
    <source>
        <dbReference type="PROSITE-ProRule" id="PRU00335"/>
    </source>
</evidence>
<organism evidence="4 5">
    <name type="scientific">Candidatus Kurthia intestinigallinarum</name>
    <dbReference type="NCBI Taxonomy" id="1562256"/>
    <lineage>
        <taxon>Bacteria</taxon>
        <taxon>Bacillati</taxon>
        <taxon>Bacillota</taxon>
        <taxon>Bacilli</taxon>
        <taxon>Bacillales</taxon>
        <taxon>Caryophanaceae</taxon>
        <taxon>Kurthia</taxon>
    </lineage>
</organism>
<evidence type="ECO:0000313" key="5">
    <source>
        <dbReference type="Proteomes" id="UP000288623"/>
    </source>
</evidence>
<dbReference type="Pfam" id="PF00440">
    <property type="entry name" value="TetR_N"/>
    <property type="match status" value="1"/>
</dbReference>